<accession>A0A4P8QRL7</accession>
<dbReference type="Pfam" id="PF01041">
    <property type="entry name" value="DegT_DnrJ_EryC1"/>
    <property type="match status" value="1"/>
</dbReference>
<organism evidence="6 7">
    <name type="scientific">Brenneria rubrifaciens</name>
    <dbReference type="NCBI Taxonomy" id="55213"/>
    <lineage>
        <taxon>Bacteria</taxon>
        <taxon>Pseudomonadati</taxon>
        <taxon>Pseudomonadota</taxon>
        <taxon>Gammaproteobacteria</taxon>
        <taxon>Enterobacterales</taxon>
        <taxon>Pectobacteriaceae</taxon>
        <taxon>Brenneria</taxon>
    </lineage>
</organism>
<evidence type="ECO:0000256" key="1">
    <source>
        <dbReference type="ARBA" id="ARBA00022898"/>
    </source>
</evidence>
<dbReference type="Proteomes" id="UP000299580">
    <property type="component" value="Chromosome"/>
</dbReference>
<evidence type="ECO:0000256" key="5">
    <source>
        <dbReference type="RuleBase" id="RU004508"/>
    </source>
</evidence>
<dbReference type="InterPro" id="IPR015421">
    <property type="entry name" value="PyrdxlP-dep_Trfase_major"/>
</dbReference>
<evidence type="ECO:0000256" key="4">
    <source>
        <dbReference type="PIRSR" id="PIRSR000390-2"/>
    </source>
</evidence>
<dbReference type="EMBL" id="CP034035">
    <property type="protein sequence ID" value="QCR09781.1"/>
    <property type="molecule type" value="Genomic_DNA"/>
</dbReference>
<dbReference type="RefSeq" id="WP_137714785.1">
    <property type="nucleotide sequence ID" value="NZ_CP034035.1"/>
</dbReference>
<dbReference type="PANTHER" id="PTHR30244:SF36">
    <property type="entry name" value="3-OXO-GLUCOSE-6-PHOSPHATE:GLUTAMATE AMINOTRANSFERASE"/>
    <property type="match status" value="1"/>
</dbReference>
<keyword evidence="6" id="KW-0032">Aminotransferase</keyword>
<dbReference type="PANTHER" id="PTHR30244">
    <property type="entry name" value="TRANSAMINASE"/>
    <property type="match status" value="1"/>
</dbReference>
<evidence type="ECO:0000313" key="6">
    <source>
        <dbReference type="EMBL" id="QCR09781.1"/>
    </source>
</evidence>
<name>A0A4P8QRL7_9GAMM</name>
<dbReference type="GO" id="GO:0000271">
    <property type="term" value="P:polysaccharide biosynthetic process"/>
    <property type="evidence" value="ECO:0007669"/>
    <property type="project" value="TreeGrafter"/>
</dbReference>
<evidence type="ECO:0000313" key="7">
    <source>
        <dbReference type="Proteomes" id="UP000299580"/>
    </source>
</evidence>
<keyword evidence="1 4" id="KW-0663">Pyridoxal phosphate</keyword>
<dbReference type="AlphaFoldDB" id="A0A4P8QRL7"/>
<evidence type="ECO:0000256" key="2">
    <source>
        <dbReference type="ARBA" id="ARBA00037999"/>
    </source>
</evidence>
<evidence type="ECO:0000256" key="3">
    <source>
        <dbReference type="PIRSR" id="PIRSR000390-1"/>
    </source>
</evidence>
<feature type="modified residue" description="N6-(pyridoxal phosphate)lysine" evidence="4">
    <location>
        <position position="189"/>
    </location>
</feature>
<dbReference type="PIRSF" id="PIRSF000390">
    <property type="entry name" value="PLP_StrS"/>
    <property type="match status" value="1"/>
</dbReference>
<dbReference type="KEGG" id="brb:EH207_15390"/>
<protein>
    <submittedName>
        <fullName evidence="6">DegT/DnrJ/EryC1/StrS family aminotransferase</fullName>
    </submittedName>
</protein>
<keyword evidence="6" id="KW-0808">Transferase</keyword>
<dbReference type="Gene3D" id="3.90.1150.10">
    <property type="entry name" value="Aspartate Aminotransferase, domain 1"/>
    <property type="match status" value="1"/>
</dbReference>
<dbReference type="CDD" id="cd00616">
    <property type="entry name" value="AHBA_syn"/>
    <property type="match status" value="1"/>
</dbReference>
<sequence length="367" mass="41358">MINFLDLQEINKQYQNELKEACSRVIDSGWYVTGKELSNFESKFATFCGTKYAIGVANGLDALILTLRAWKLLGKLNDNDEVIVPANTYIASILAITENNLIPILVEPNKDTYNLSPENIRPAITERTRVILPVHLYGQLAPMEDILHIAKEYNLLILEDSAQAHGAHIAGKKAGNWGDASGFSFYPGKNLGALGDAGAVTTNDGELMQTIKALRNYGSHQKYENIYCGVNSRLDEIQAAMLSVKLAYLEKETLCRQKIAKIYLQEINNPLITLPVVEFKTSHVWHLFVVKCKKRHDFQEYLLKNGIQTLIHYPIPPHKQKAYSKFNHYTLPITEQLHDEVISLPISPTMKITDVNYIINVINAFSL</sequence>
<dbReference type="Gene3D" id="3.40.640.10">
    <property type="entry name" value="Type I PLP-dependent aspartate aminotransferase-like (Major domain)"/>
    <property type="match status" value="1"/>
</dbReference>
<dbReference type="InterPro" id="IPR015424">
    <property type="entry name" value="PyrdxlP-dep_Trfase"/>
</dbReference>
<comment type="similarity">
    <text evidence="2 5">Belongs to the DegT/DnrJ/EryC1 family.</text>
</comment>
<gene>
    <name evidence="6" type="ORF">EH207_15390</name>
</gene>
<dbReference type="InterPro" id="IPR000653">
    <property type="entry name" value="DegT/StrS_aminotransferase"/>
</dbReference>
<dbReference type="SUPFAM" id="SSF53383">
    <property type="entry name" value="PLP-dependent transferases"/>
    <property type="match status" value="1"/>
</dbReference>
<proteinExistence type="inferred from homology"/>
<dbReference type="OrthoDB" id="9804264at2"/>
<keyword evidence="7" id="KW-1185">Reference proteome</keyword>
<dbReference type="InterPro" id="IPR015422">
    <property type="entry name" value="PyrdxlP-dep_Trfase_small"/>
</dbReference>
<feature type="active site" description="Proton acceptor" evidence="3">
    <location>
        <position position="189"/>
    </location>
</feature>
<dbReference type="GO" id="GO:0030170">
    <property type="term" value="F:pyridoxal phosphate binding"/>
    <property type="evidence" value="ECO:0007669"/>
    <property type="project" value="TreeGrafter"/>
</dbReference>
<reference evidence="6 7" key="1">
    <citation type="submission" date="2018-11" db="EMBL/GenBank/DDBJ databases">
        <title>Genome sequences of Brenneria nigrifluens and Brenneria rubrifaciens.</title>
        <authorList>
            <person name="Poret-Peterson A.T."/>
            <person name="McClean A.E."/>
            <person name="Kluepfel D.A."/>
        </authorList>
    </citation>
    <scope>NUCLEOTIDE SEQUENCE [LARGE SCALE GENOMIC DNA]</scope>
    <source>
        <strain evidence="6 7">6D370</strain>
    </source>
</reference>
<dbReference type="GO" id="GO:0008483">
    <property type="term" value="F:transaminase activity"/>
    <property type="evidence" value="ECO:0007669"/>
    <property type="project" value="UniProtKB-KW"/>
</dbReference>